<evidence type="ECO:0000313" key="8">
    <source>
        <dbReference type="EMBL" id="MBO0349285.1"/>
    </source>
</evidence>
<evidence type="ECO:0000256" key="3">
    <source>
        <dbReference type="ARBA" id="ARBA00022723"/>
    </source>
</evidence>
<feature type="domain" description="Peptidase M48" evidence="7">
    <location>
        <begin position="310"/>
        <end position="475"/>
    </location>
</feature>
<dbReference type="InterPro" id="IPR051156">
    <property type="entry name" value="Mito/Outer_Membr_Metalloprot"/>
</dbReference>
<comment type="cofactor">
    <cofactor evidence="1">
        <name>Zn(2+)</name>
        <dbReference type="ChEBI" id="CHEBI:29105"/>
    </cofactor>
</comment>
<reference evidence="8 9" key="1">
    <citation type="submission" date="2021-03" db="EMBL/GenBank/DDBJ databases">
        <title>Metabolic Capacity of the Antarctic Cyanobacterium Phormidium pseudopriestleyi that Sustains Oxygenic Photosynthesis in the Presence of Hydrogen Sulfide.</title>
        <authorList>
            <person name="Lumian J.E."/>
            <person name="Jungblut A.D."/>
            <person name="Dillon M.L."/>
            <person name="Hawes I."/>
            <person name="Doran P.T."/>
            <person name="Mackey T.J."/>
            <person name="Dick G.J."/>
            <person name="Grettenberger C.L."/>
            <person name="Sumner D.Y."/>
        </authorList>
    </citation>
    <scope>NUCLEOTIDE SEQUENCE [LARGE SCALE GENOMIC DNA]</scope>
    <source>
        <strain evidence="8 9">FRX01</strain>
    </source>
</reference>
<dbReference type="Gene3D" id="3.30.2010.10">
    <property type="entry name" value="Metalloproteases ('zincins'), catalytic domain"/>
    <property type="match status" value="1"/>
</dbReference>
<dbReference type="SUPFAM" id="SSF48452">
    <property type="entry name" value="TPR-like"/>
    <property type="match status" value="1"/>
</dbReference>
<accession>A0ABS3FQ88</accession>
<proteinExistence type="predicted"/>
<dbReference type="Pfam" id="PF01435">
    <property type="entry name" value="Peptidase_M48"/>
    <property type="match status" value="1"/>
</dbReference>
<protein>
    <submittedName>
        <fullName evidence="8">M48 family metalloprotease</fullName>
    </submittedName>
</protein>
<dbReference type="Gene3D" id="1.25.40.10">
    <property type="entry name" value="Tetratricopeptide repeat domain"/>
    <property type="match status" value="1"/>
</dbReference>
<sequence length="519" mass="57327">MKRFRHVLWATIGVALFLSMNLLVNFAPAHSTLPPTGVTNPAPAHKIPTFSSLKQILELAFEPGSSEFNTLVEADRLFLAGNTQAAEKLYRQVKGQFSQQTGDPAIPKAISDPEQLSGAGRVYWREAQAGFEQKLETRIFVPLQQLVERHPEFIPGHVLLVQALQDYGRGEEALGVLERATTLYPNEPELIQTEISALQTEEKWLESSIAARQFAVLYPEHPQASEFKAIADDDLGRYRSGIRRRLIGQTLLTGALSIGDLLLTGNVAGTIPAIQLTMLLMQGEAAFGHQLAESFQQRLPMVEDETIVNYVNEVGHKMADLMGRDEFEYEFFVVNDKNLNAFALPGGKVFVNTGALQKINTEAELAGLLGHEVAHAVLSHGYQRVVQSALLSNLNRVVPMGDLIAALVGRAYSRQNERQSDILGSRVLANSNYAADGLRNLMQTFTELDGGRGGVLTWLSSHPASSDRLRYLEELIQRNGYNRYAFEGVERHSQIQSRVEELFPQEEAGNAVEVLLAGA</sequence>
<comment type="caution">
    <text evidence="8">The sequence shown here is derived from an EMBL/GenBank/DDBJ whole genome shotgun (WGS) entry which is preliminary data.</text>
</comment>
<dbReference type="InterPro" id="IPR011990">
    <property type="entry name" value="TPR-like_helical_dom_sf"/>
</dbReference>
<evidence type="ECO:0000313" key="9">
    <source>
        <dbReference type="Proteomes" id="UP000664844"/>
    </source>
</evidence>
<dbReference type="CDD" id="cd07333">
    <property type="entry name" value="M48C_bepA_like"/>
    <property type="match status" value="1"/>
</dbReference>
<evidence type="ECO:0000256" key="1">
    <source>
        <dbReference type="ARBA" id="ARBA00001947"/>
    </source>
</evidence>
<dbReference type="EMBL" id="JAFLQW010000249">
    <property type="protein sequence ID" value="MBO0349285.1"/>
    <property type="molecule type" value="Genomic_DNA"/>
</dbReference>
<keyword evidence="5" id="KW-0862">Zinc</keyword>
<dbReference type="InterPro" id="IPR001915">
    <property type="entry name" value="Peptidase_M48"/>
</dbReference>
<keyword evidence="2" id="KW-0645">Protease</keyword>
<evidence type="ECO:0000256" key="4">
    <source>
        <dbReference type="ARBA" id="ARBA00022801"/>
    </source>
</evidence>
<dbReference type="GO" id="GO:0008237">
    <property type="term" value="F:metallopeptidase activity"/>
    <property type="evidence" value="ECO:0007669"/>
    <property type="project" value="UniProtKB-KW"/>
</dbReference>
<dbReference type="Proteomes" id="UP000664844">
    <property type="component" value="Unassembled WGS sequence"/>
</dbReference>
<evidence type="ECO:0000256" key="5">
    <source>
        <dbReference type="ARBA" id="ARBA00022833"/>
    </source>
</evidence>
<evidence type="ECO:0000259" key="7">
    <source>
        <dbReference type="Pfam" id="PF01435"/>
    </source>
</evidence>
<dbReference type="PANTHER" id="PTHR22726:SF1">
    <property type="entry name" value="METALLOENDOPEPTIDASE OMA1, MITOCHONDRIAL"/>
    <property type="match status" value="1"/>
</dbReference>
<keyword evidence="4" id="KW-0378">Hydrolase</keyword>
<gene>
    <name evidence="8" type="ORF">J0895_09235</name>
</gene>
<dbReference type="RefSeq" id="WP_207087816.1">
    <property type="nucleotide sequence ID" value="NZ_JAFLQW010000249.1"/>
</dbReference>
<evidence type="ECO:0000256" key="2">
    <source>
        <dbReference type="ARBA" id="ARBA00022670"/>
    </source>
</evidence>
<keyword evidence="6 8" id="KW-0482">Metalloprotease</keyword>
<keyword evidence="3" id="KW-0479">Metal-binding</keyword>
<name>A0ABS3FQ88_9CYAN</name>
<organism evidence="8 9">
    <name type="scientific">Phormidium pseudopriestleyi FRX01</name>
    <dbReference type="NCBI Taxonomy" id="1759528"/>
    <lineage>
        <taxon>Bacteria</taxon>
        <taxon>Bacillati</taxon>
        <taxon>Cyanobacteriota</taxon>
        <taxon>Cyanophyceae</taxon>
        <taxon>Oscillatoriophycideae</taxon>
        <taxon>Oscillatoriales</taxon>
        <taxon>Oscillatoriaceae</taxon>
        <taxon>Phormidium</taxon>
    </lineage>
</organism>
<dbReference type="PANTHER" id="PTHR22726">
    <property type="entry name" value="METALLOENDOPEPTIDASE OMA1"/>
    <property type="match status" value="1"/>
</dbReference>
<evidence type="ECO:0000256" key="6">
    <source>
        <dbReference type="ARBA" id="ARBA00023049"/>
    </source>
</evidence>
<keyword evidence="9" id="KW-1185">Reference proteome</keyword>